<feature type="domain" description="SLC26A/SulP transporter" evidence="6">
    <location>
        <begin position="90"/>
        <end position="471"/>
    </location>
</feature>
<accession>A0A5A8DBX8</accession>
<dbReference type="InterPro" id="IPR036513">
    <property type="entry name" value="STAS_dom_sf"/>
</dbReference>
<dbReference type="GO" id="GO:0016020">
    <property type="term" value="C:membrane"/>
    <property type="evidence" value="ECO:0007669"/>
    <property type="project" value="UniProtKB-SubCell"/>
</dbReference>
<evidence type="ECO:0000313" key="7">
    <source>
        <dbReference type="EMBL" id="KAA0146516.1"/>
    </source>
</evidence>
<reference evidence="9 10" key="1">
    <citation type="submission" date="2019-07" db="EMBL/GenBank/DDBJ databases">
        <title>Genomes of Cafeteria roenbergensis.</title>
        <authorList>
            <person name="Fischer M.G."/>
            <person name="Hackl T."/>
            <person name="Roman M."/>
        </authorList>
    </citation>
    <scope>NUCLEOTIDE SEQUENCE [LARGE SCALE GENOMIC DNA]</scope>
    <source>
        <strain evidence="7 10">BVI</strain>
        <strain evidence="8 9">E4-10P</strain>
    </source>
</reference>
<evidence type="ECO:0000256" key="2">
    <source>
        <dbReference type="ARBA" id="ARBA00022692"/>
    </source>
</evidence>
<sequence>MSDRAPAGGGDVELTSLSAARGAATPAASPAGAAAQAGPEPAVAAPAHETLSTYERAPTLSVIRSTPYLLYEFAAKGAALYWSKPALLGKELLAGVIVAIMQLPESVAFSYVAGVPPAVGLQSTVILGFITGLLGGKAAMISGCAGAMAVIAKEMTSDTGPLGHLDLDNRILHLFTAMTVCGVIQILAGLLRLGNLARLIPATAMIGFMNGLAIVIFIAQLTAFQTCDGHARFYDCDASERKWLQPDEGRTWATVGIALVSTAIMFTWPLLPRVGPVVPAPLVAIIVGSLFEHFINRPFIGAPTRTIDETAPISGGLASFQVPWANLGSVELGEVFRFGAVFAAVGLIESVMTLQAVNELTGTVPTMFAVSQECVAQGLGNLVSSFFGAMGGDTMIGQSTININSGARGRISGMTAAIVLLIIVVVASSVVNLVPVAALTGVLFAIVIKTFNWNTFRVLFRIPRIEALTIVLVTVLAVLMDLAIAVFAGVALTAIASSWNTARLVEVESRDVAAAASHDGKPSKVYTVKGALFFASTRALVEEFDVEGDPDHVYLDLRASIISDFSAIEAVHAVARKYKEAKKHLHVTRLCPRSMRRLERLLGADSEVATLYADGTTSAAGGPPSPDPATSARRLSQLHMFDVPDMVTQADAEAALEDDEDIDVVDRATVSALQDETTAAARV</sequence>
<dbReference type="InterPro" id="IPR011547">
    <property type="entry name" value="SLC26A/SulP_dom"/>
</dbReference>
<evidence type="ECO:0000313" key="9">
    <source>
        <dbReference type="Proteomes" id="UP000322899"/>
    </source>
</evidence>
<dbReference type="PANTHER" id="PTHR43310:SF1">
    <property type="entry name" value="SULFATE TRANSPORTER YBAR-RELATED"/>
    <property type="match status" value="1"/>
</dbReference>
<keyword evidence="2 5" id="KW-0812">Transmembrane</keyword>
<dbReference type="PANTHER" id="PTHR43310">
    <property type="entry name" value="SULFATE TRANSPORTER YBAR-RELATED"/>
    <property type="match status" value="1"/>
</dbReference>
<dbReference type="EMBL" id="VLTO01000116">
    <property type="protein sequence ID" value="KAA0163023.1"/>
    <property type="molecule type" value="Genomic_DNA"/>
</dbReference>
<evidence type="ECO:0000313" key="10">
    <source>
        <dbReference type="Proteomes" id="UP000323011"/>
    </source>
</evidence>
<keyword evidence="4 5" id="KW-0472">Membrane</keyword>
<dbReference type="CDD" id="cd07042">
    <property type="entry name" value="STAS_SulP_like_sulfate_transporter"/>
    <property type="match status" value="1"/>
</dbReference>
<organism evidence="8 9">
    <name type="scientific">Cafeteria roenbergensis</name>
    <name type="common">Marine flagellate</name>
    <dbReference type="NCBI Taxonomy" id="33653"/>
    <lineage>
        <taxon>Eukaryota</taxon>
        <taxon>Sar</taxon>
        <taxon>Stramenopiles</taxon>
        <taxon>Bigyra</taxon>
        <taxon>Opalozoa</taxon>
        <taxon>Bicosoecida</taxon>
        <taxon>Cafeteriaceae</taxon>
        <taxon>Cafeteria</taxon>
    </lineage>
</organism>
<dbReference type="Proteomes" id="UP000322899">
    <property type="component" value="Unassembled WGS sequence"/>
</dbReference>
<keyword evidence="10" id="KW-1185">Reference proteome</keyword>
<name>A0A5A8DBX8_CAFRO</name>
<feature type="transmembrane region" description="Helical" evidence="5">
    <location>
        <begin position="251"/>
        <end position="271"/>
    </location>
</feature>
<dbReference type="EMBL" id="VLTN01000084">
    <property type="protein sequence ID" value="KAA0146516.1"/>
    <property type="molecule type" value="Genomic_DNA"/>
</dbReference>
<dbReference type="SUPFAM" id="SSF52091">
    <property type="entry name" value="SpoIIaa-like"/>
    <property type="match status" value="1"/>
</dbReference>
<proteinExistence type="predicted"/>
<evidence type="ECO:0000256" key="4">
    <source>
        <dbReference type="ARBA" id="ARBA00023136"/>
    </source>
</evidence>
<dbReference type="Pfam" id="PF00916">
    <property type="entry name" value="Sulfate_transp"/>
    <property type="match status" value="1"/>
</dbReference>
<feature type="transmembrane region" description="Helical" evidence="5">
    <location>
        <begin position="418"/>
        <end position="448"/>
    </location>
</feature>
<feature type="transmembrane region" description="Helical" evidence="5">
    <location>
        <begin position="125"/>
        <end position="151"/>
    </location>
</feature>
<dbReference type="OrthoDB" id="288203at2759"/>
<dbReference type="InterPro" id="IPR052706">
    <property type="entry name" value="Membrane-Transporter-like"/>
</dbReference>
<evidence type="ECO:0000256" key="1">
    <source>
        <dbReference type="ARBA" id="ARBA00004141"/>
    </source>
</evidence>
<feature type="transmembrane region" description="Helical" evidence="5">
    <location>
        <begin position="92"/>
        <end position="113"/>
    </location>
</feature>
<dbReference type="AlphaFoldDB" id="A0A5A8DBX8"/>
<feature type="transmembrane region" description="Helical" evidence="5">
    <location>
        <begin position="277"/>
        <end position="295"/>
    </location>
</feature>
<dbReference type="OMA" id="IPETAGF"/>
<feature type="transmembrane region" description="Helical" evidence="5">
    <location>
        <begin position="199"/>
        <end position="224"/>
    </location>
</feature>
<dbReference type="Gene3D" id="3.30.750.24">
    <property type="entry name" value="STAS domain"/>
    <property type="match status" value="1"/>
</dbReference>
<evidence type="ECO:0000256" key="5">
    <source>
        <dbReference type="SAM" id="Phobius"/>
    </source>
</evidence>
<feature type="transmembrane region" description="Helical" evidence="5">
    <location>
        <begin position="468"/>
        <end position="495"/>
    </location>
</feature>
<comment type="caution">
    <text evidence="8">The sequence shown here is derived from an EMBL/GenBank/DDBJ whole genome shotgun (WGS) entry which is preliminary data.</text>
</comment>
<gene>
    <name evidence="8" type="ORF">FNF27_08001</name>
    <name evidence="7" type="ORF">FNF29_07988</name>
</gene>
<evidence type="ECO:0000313" key="8">
    <source>
        <dbReference type="EMBL" id="KAA0163023.1"/>
    </source>
</evidence>
<dbReference type="Proteomes" id="UP000323011">
    <property type="component" value="Unassembled WGS sequence"/>
</dbReference>
<evidence type="ECO:0000256" key="3">
    <source>
        <dbReference type="ARBA" id="ARBA00022989"/>
    </source>
</evidence>
<evidence type="ECO:0000259" key="6">
    <source>
        <dbReference type="Pfam" id="PF00916"/>
    </source>
</evidence>
<feature type="transmembrane region" description="Helical" evidence="5">
    <location>
        <begin position="171"/>
        <end position="193"/>
    </location>
</feature>
<protein>
    <recommendedName>
        <fullName evidence="6">SLC26A/SulP transporter domain-containing protein</fullName>
    </recommendedName>
</protein>
<comment type="subcellular location">
    <subcellularLocation>
        <location evidence="1">Membrane</location>
        <topology evidence="1">Multi-pass membrane protein</topology>
    </subcellularLocation>
</comment>
<keyword evidence="3 5" id="KW-1133">Transmembrane helix</keyword>